<dbReference type="OrthoDB" id="40579at2759"/>
<dbReference type="SUPFAM" id="SSF56784">
    <property type="entry name" value="HAD-like"/>
    <property type="match status" value="1"/>
</dbReference>
<name>A0A3N4HJS1_ASCIM</name>
<dbReference type="Proteomes" id="UP000275078">
    <property type="component" value="Unassembled WGS sequence"/>
</dbReference>
<keyword evidence="2" id="KW-1185">Reference proteome</keyword>
<dbReference type="FunFam" id="1.10.150.240:FF:000001">
    <property type="entry name" value="Haloacid dehalogenase-like hydrolase domain"/>
    <property type="match status" value="1"/>
</dbReference>
<proteinExistence type="predicted"/>
<dbReference type="NCBIfam" id="TIGR01509">
    <property type="entry name" value="HAD-SF-IA-v3"/>
    <property type="match status" value="1"/>
</dbReference>
<gene>
    <name evidence="1" type="ORF">BJ508DRAFT_418986</name>
</gene>
<dbReference type="AlphaFoldDB" id="A0A3N4HJS1"/>
<dbReference type="EMBL" id="ML119817">
    <property type="protein sequence ID" value="RPA73547.1"/>
    <property type="molecule type" value="Genomic_DNA"/>
</dbReference>
<sequence length="287" mass="31689">MSTSTETQFPPVRACLFDMDGLLIDTEDIYSEVTNTILRECNRPELPWSIKYQLQGRPGNASRDLFMEWAKLPMTPEAYTARMLELQAQLFPKCSPLPGVIDLLKTLKASNVELALATSSNLRNYKAKIAHLSHLFDHIPVEHRVTGDDPRVELGRGKPAPDIYLKALEIVNQTVIARGERPILPEECLVFEDAIGGVEAGRRAGMRVVWVPHPGLASLFKGREEEVLAGLTGEIERDPDQAKAAAAGTMGQPGKIGDGWGEYRSTLLNFNYEKYGIQAVPPVGPRA</sequence>
<accession>A0A3N4HJS1</accession>
<protein>
    <submittedName>
        <fullName evidence="1">Putative HAD superfamily hydrolase</fullName>
    </submittedName>
</protein>
<evidence type="ECO:0000313" key="2">
    <source>
        <dbReference type="Proteomes" id="UP000275078"/>
    </source>
</evidence>
<dbReference type="SFLD" id="SFLDS00003">
    <property type="entry name" value="Haloacid_Dehalogenase"/>
    <property type="match status" value="1"/>
</dbReference>
<dbReference type="InterPro" id="IPR006439">
    <property type="entry name" value="HAD-SF_hydro_IA"/>
</dbReference>
<organism evidence="1 2">
    <name type="scientific">Ascobolus immersus RN42</name>
    <dbReference type="NCBI Taxonomy" id="1160509"/>
    <lineage>
        <taxon>Eukaryota</taxon>
        <taxon>Fungi</taxon>
        <taxon>Dikarya</taxon>
        <taxon>Ascomycota</taxon>
        <taxon>Pezizomycotina</taxon>
        <taxon>Pezizomycetes</taxon>
        <taxon>Pezizales</taxon>
        <taxon>Ascobolaceae</taxon>
        <taxon>Ascobolus</taxon>
    </lineage>
</organism>
<dbReference type="STRING" id="1160509.A0A3N4HJS1"/>
<dbReference type="SFLD" id="SFLDG01129">
    <property type="entry name" value="C1.5:_HAD__Beta-PGM__Phosphata"/>
    <property type="match status" value="1"/>
</dbReference>
<dbReference type="PANTHER" id="PTHR18901">
    <property type="entry name" value="2-DEOXYGLUCOSE-6-PHOSPHATE PHOSPHATASE 2"/>
    <property type="match status" value="1"/>
</dbReference>
<dbReference type="InterPro" id="IPR023214">
    <property type="entry name" value="HAD_sf"/>
</dbReference>
<evidence type="ECO:0000313" key="1">
    <source>
        <dbReference type="EMBL" id="RPA73547.1"/>
    </source>
</evidence>
<dbReference type="Gene3D" id="3.40.50.1000">
    <property type="entry name" value="HAD superfamily/HAD-like"/>
    <property type="match status" value="1"/>
</dbReference>
<dbReference type="PANTHER" id="PTHR18901:SF38">
    <property type="entry name" value="PSEUDOURIDINE-5'-PHOSPHATASE"/>
    <property type="match status" value="1"/>
</dbReference>
<keyword evidence="1" id="KW-0378">Hydrolase</keyword>
<dbReference type="GO" id="GO:0016791">
    <property type="term" value="F:phosphatase activity"/>
    <property type="evidence" value="ECO:0007669"/>
    <property type="project" value="TreeGrafter"/>
</dbReference>
<dbReference type="InterPro" id="IPR036412">
    <property type="entry name" value="HAD-like_sf"/>
</dbReference>
<dbReference type="Pfam" id="PF00702">
    <property type="entry name" value="Hydrolase"/>
    <property type="match status" value="1"/>
</dbReference>
<dbReference type="InterPro" id="IPR023198">
    <property type="entry name" value="PGP-like_dom2"/>
</dbReference>
<reference evidence="1 2" key="1">
    <citation type="journal article" date="2018" name="Nat. Ecol. Evol.">
        <title>Pezizomycetes genomes reveal the molecular basis of ectomycorrhizal truffle lifestyle.</title>
        <authorList>
            <person name="Murat C."/>
            <person name="Payen T."/>
            <person name="Noel B."/>
            <person name="Kuo A."/>
            <person name="Morin E."/>
            <person name="Chen J."/>
            <person name="Kohler A."/>
            <person name="Krizsan K."/>
            <person name="Balestrini R."/>
            <person name="Da Silva C."/>
            <person name="Montanini B."/>
            <person name="Hainaut M."/>
            <person name="Levati E."/>
            <person name="Barry K.W."/>
            <person name="Belfiori B."/>
            <person name="Cichocki N."/>
            <person name="Clum A."/>
            <person name="Dockter R.B."/>
            <person name="Fauchery L."/>
            <person name="Guy J."/>
            <person name="Iotti M."/>
            <person name="Le Tacon F."/>
            <person name="Lindquist E.A."/>
            <person name="Lipzen A."/>
            <person name="Malagnac F."/>
            <person name="Mello A."/>
            <person name="Molinier V."/>
            <person name="Miyauchi S."/>
            <person name="Poulain J."/>
            <person name="Riccioni C."/>
            <person name="Rubini A."/>
            <person name="Sitrit Y."/>
            <person name="Splivallo R."/>
            <person name="Traeger S."/>
            <person name="Wang M."/>
            <person name="Zifcakova L."/>
            <person name="Wipf D."/>
            <person name="Zambonelli A."/>
            <person name="Paolocci F."/>
            <person name="Nowrousian M."/>
            <person name="Ottonello S."/>
            <person name="Baldrian P."/>
            <person name="Spatafora J.W."/>
            <person name="Henrissat B."/>
            <person name="Nagy L.G."/>
            <person name="Aury J.M."/>
            <person name="Wincker P."/>
            <person name="Grigoriev I.V."/>
            <person name="Bonfante P."/>
            <person name="Martin F.M."/>
        </authorList>
    </citation>
    <scope>NUCLEOTIDE SEQUENCE [LARGE SCALE GENOMIC DNA]</scope>
    <source>
        <strain evidence="1 2">RN42</strain>
    </source>
</reference>
<dbReference type="Gene3D" id="1.10.150.240">
    <property type="entry name" value="Putative phosphatase, domain 2"/>
    <property type="match status" value="1"/>
</dbReference>